<evidence type="ECO:0000256" key="9">
    <source>
        <dbReference type="SAM" id="Phobius"/>
    </source>
</evidence>
<keyword evidence="9" id="KW-0812">Transmembrane</keyword>
<dbReference type="SUPFAM" id="SSF55874">
    <property type="entry name" value="ATPase domain of HSP90 chaperone/DNA topoisomerase II/histidine kinase"/>
    <property type="match status" value="1"/>
</dbReference>
<dbReference type="InterPro" id="IPR005467">
    <property type="entry name" value="His_kinase_dom"/>
</dbReference>
<sequence>MVTTPPLTLSLRTKFIIFICAIISAFYLFMLYRTSVFDEAMILKQAEQQARMLYKQILLTRQWASDHNGLFILERQGQGPNPYLDQPTVKDSLGNSYYLRNPAMITRELSTYAKRDGLGHFKVTSLDPVNPQNSPDEFEKRSLNKFIGGTKENIEVLKSDMGRVLRFMAPLHVSNSCLGCHARHGYGEGDIRGGLSITIPITWADDLILRNIHSLVFLGVLSIVFVTIALFLMFESLIVHRIRNLNTAMDHFPQAAPEQYLLPSVFKDEIDSVSDNFVTFCDRLNKSQDELLKTKSQAHLNEKMASLGILSAGIAHEVNNPLGGMLNCVKSIRENPDDTKQLERYLPLLEKGLRQIETTMRQLLNFGRTEPLKVRKVDINTLLEECTQLLSFKSKNIQLTTTVSISGEHLLDAEALKQIIINIGLNAIQAMRHGGTLTIGCRELNNQLELTFQDTGTGIAEENLTHIFDPFFTTKEVGEGTGLGLSVSYSLVKRMGGDIMVHSMPGQGTLFTIMLPTTKQAVTDFVAKDD</sequence>
<dbReference type="PROSITE" id="PS50109">
    <property type="entry name" value="HIS_KIN"/>
    <property type="match status" value="1"/>
</dbReference>
<feature type="domain" description="Histidine kinase" evidence="10">
    <location>
        <begin position="313"/>
        <end position="519"/>
    </location>
</feature>
<keyword evidence="8" id="KW-0902">Two-component regulatory system</keyword>
<evidence type="ECO:0000256" key="4">
    <source>
        <dbReference type="ARBA" id="ARBA00022679"/>
    </source>
</evidence>
<dbReference type="SUPFAM" id="SSF47384">
    <property type="entry name" value="Homodimeric domain of signal transducing histidine kinase"/>
    <property type="match status" value="1"/>
</dbReference>
<dbReference type="STRING" id="91360.SAMN05660330_03092"/>
<keyword evidence="3" id="KW-0597">Phosphoprotein</keyword>
<proteinExistence type="predicted"/>
<evidence type="ECO:0000256" key="6">
    <source>
        <dbReference type="ARBA" id="ARBA00022777"/>
    </source>
</evidence>
<dbReference type="InterPro" id="IPR003661">
    <property type="entry name" value="HisK_dim/P_dom"/>
</dbReference>
<dbReference type="InterPro" id="IPR036890">
    <property type="entry name" value="HATPase_C_sf"/>
</dbReference>
<dbReference type="Gene3D" id="1.10.287.130">
    <property type="match status" value="1"/>
</dbReference>
<dbReference type="SMART" id="SM00387">
    <property type="entry name" value="HATPase_c"/>
    <property type="match status" value="1"/>
</dbReference>
<dbReference type="Pfam" id="PF00512">
    <property type="entry name" value="HisKA"/>
    <property type="match status" value="1"/>
</dbReference>
<evidence type="ECO:0000259" key="10">
    <source>
        <dbReference type="PROSITE" id="PS50109"/>
    </source>
</evidence>
<evidence type="ECO:0000313" key="12">
    <source>
        <dbReference type="Proteomes" id="UP000199073"/>
    </source>
</evidence>
<dbReference type="EMBL" id="FNJI01000024">
    <property type="protein sequence ID" value="SDP53312.1"/>
    <property type="molecule type" value="Genomic_DNA"/>
</dbReference>
<dbReference type="GO" id="GO:0000155">
    <property type="term" value="F:phosphorelay sensor kinase activity"/>
    <property type="evidence" value="ECO:0007669"/>
    <property type="project" value="InterPro"/>
</dbReference>
<evidence type="ECO:0000256" key="5">
    <source>
        <dbReference type="ARBA" id="ARBA00022741"/>
    </source>
</evidence>
<reference evidence="11 12" key="1">
    <citation type="submission" date="2016-10" db="EMBL/GenBank/DDBJ databases">
        <authorList>
            <person name="de Groot N.N."/>
        </authorList>
    </citation>
    <scope>NUCLEOTIDE SEQUENCE [LARGE SCALE GENOMIC DNA]</scope>
    <source>
        <strain evidence="11 12">DSM 12130</strain>
    </source>
</reference>
<dbReference type="InterPro" id="IPR021796">
    <property type="entry name" value="Tll0287-like_dom"/>
</dbReference>
<dbReference type="EC" id="2.7.13.3" evidence="2"/>
<evidence type="ECO:0000256" key="3">
    <source>
        <dbReference type="ARBA" id="ARBA00022553"/>
    </source>
</evidence>
<dbReference type="OrthoDB" id="9770955at2"/>
<evidence type="ECO:0000256" key="8">
    <source>
        <dbReference type="ARBA" id="ARBA00023012"/>
    </source>
</evidence>
<dbReference type="CDD" id="cd00082">
    <property type="entry name" value="HisKA"/>
    <property type="match status" value="1"/>
</dbReference>
<accession>A0A1H0TGX3</accession>
<evidence type="ECO:0000313" key="11">
    <source>
        <dbReference type="EMBL" id="SDP53312.1"/>
    </source>
</evidence>
<keyword evidence="4" id="KW-0808">Transferase</keyword>
<dbReference type="RefSeq" id="WP_092224422.1">
    <property type="nucleotide sequence ID" value="NZ_FNJI01000024.1"/>
</dbReference>
<dbReference type="PANTHER" id="PTHR43065">
    <property type="entry name" value="SENSOR HISTIDINE KINASE"/>
    <property type="match status" value="1"/>
</dbReference>
<evidence type="ECO:0000256" key="2">
    <source>
        <dbReference type="ARBA" id="ARBA00012438"/>
    </source>
</evidence>
<dbReference type="AlphaFoldDB" id="A0A1H0TGX3"/>
<dbReference type="SMART" id="SM00388">
    <property type="entry name" value="HisKA"/>
    <property type="match status" value="1"/>
</dbReference>
<keyword evidence="6 11" id="KW-0418">Kinase</keyword>
<keyword evidence="7" id="KW-0067">ATP-binding</keyword>
<dbReference type="GO" id="GO:0005524">
    <property type="term" value="F:ATP binding"/>
    <property type="evidence" value="ECO:0007669"/>
    <property type="project" value="UniProtKB-KW"/>
</dbReference>
<dbReference type="Pfam" id="PF11845">
    <property type="entry name" value="Tll0287-like"/>
    <property type="match status" value="1"/>
</dbReference>
<dbReference type="InterPro" id="IPR004358">
    <property type="entry name" value="Sig_transdc_His_kin-like_C"/>
</dbReference>
<organism evidence="11 12">
    <name type="scientific">Desulforhopalus singaporensis</name>
    <dbReference type="NCBI Taxonomy" id="91360"/>
    <lineage>
        <taxon>Bacteria</taxon>
        <taxon>Pseudomonadati</taxon>
        <taxon>Thermodesulfobacteriota</taxon>
        <taxon>Desulfobulbia</taxon>
        <taxon>Desulfobulbales</taxon>
        <taxon>Desulfocapsaceae</taxon>
        <taxon>Desulforhopalus</taxon>
    </lineage>
</organism>
<comment type="catalytic activity">
    <reaction evidence="1">
        <text>ATP + protein L-histidine = ADP + protein N-phospho-L-histidine.</text>
        <dbReference type="EC" id="2.7.13.3"/>
    </reaction>
</comment>
<protein>
    <recommendedName>
        <fullName evidence="2">histidine kinase</fullName>
        <ecNumber evidence="2">2.7.13.3</ecNumber>
    </recommendedName>
</protein>
<dbReference type="Proteomes" id="UP000199073">
    <property type="component" value="Unassembled WGS sequence"/>
</dbReference>
<keyword evidence="9" id="KW-1133">Transmembrane helix</keyword>
<evidence type="ECO:0000256" key="7">
    <source>
        <dbReference type="ARBA" id="ARBA00022840"/>
    </source>
</evidence>
<evidence type="ECO:0000256" key="1">
    <source>
        <dbReference type="ARBA" id="ARBA00000085"/>
    </source>
</evidence>
<dbReference type="PRINTS" id="PR00344">
    <property type="entry name" value="BCTRLSENSOR"/>
</dbReference>
<name>A0A1H0TGX3_9BACT</name>
<dbReference type="InterPro" id="IPR003594">
    <property type="entry name" value="HATPase_dom"/>
</dbReference>
<dbReference type="PANTHER" id="PTHR43065:SF46">
    <property type="entry name" value="C4-DICARBOXYLATE TRANSPORT SENSOR PROTEIN DCTB"/>
    <property type="match status" value="1"/>
</dbReference>
<keyword evidence="5" id="KW-0547">Nucleotide-binding</keyword>
<feature type="transmembrane region" description="Helical" evidence="9">
    <location>
        <begin position="215"/>
        <end position="234"/>
    </location>
</feature>
<dbReference type="Gene3D" id="3.30.450.290">
    <property type="match status" value="1"/>
</dbReference>
<dbReference type="InterPro" id="IPR036097">
    <property type="entry name" value="HisK_dim/P_sf"/>
</dbReference>
<keyword evidence="12" id="KW-1185">Reference proteome</keyword>
<feature type="transmembrane region" description="Helical" evidence="9">
    <location>
        <begin position="15"/>
        <end position="32"/>
    </location>
</feature>
<dbReference type="Gene3D" id="3.30.565.10">
    <property type="entry name" value="Histidine kinase-like ATPase, C-terminal domain"/>
    <property type="match status" value="1"/>
</dbReference>
<keyword evidence="9" id="KW-0472">Membrane</keyword>
<gene>
    <name evidence="11" type="ORF">SAMN05660330_03092</name>
</gene>
<dbReference type="Pfam" id="PF02518">
    <property type="entry name" value="HATPase_c"/>
    <property type="match status" value="1"/>
</dbReference>